<keyword evidence="9" id="KW-1185">Reference proteome</keyword>
<dbReference type="InterPro" id="IPR044153">
    <property type="entry name" value="PIN_Pae0151-like"/>
</dbReference>
<comment type="cofactor">
    <cofactor evidence="6">
        <name>Mg(2+)</name>
        <dbReference type="ChEBI" id="CHEBI:18420"/>
    </cofactor>
</comment>
<reference evidence="8 9" key="1">
    <citation type="journal article" date="2019" name="Emerg. Microbes Infect.">
        <title>Comprehensive subspecies identification of 175 nontuberculous mycobacteria species based on 7547 genomic profiles.</title>
        <authorList>
            <person name="Matsumoto Y."/>
            <person name="Kinjo T."/>
            <person name="Motooka D."/>
            <person name="Nabeya D."/>
            <person name="Jung N."/>
            <person name="Uechi K."/>
            <person name="Horii T."/>
            <person name="Iida T."/>
            <person name="Fujita J."/>
            <person name="Nakamura S."/>
        </authorList>
    </citation>
    <scope>NUCLEOTIDE SEQUENCE [LARGE SCALE GENOMIC DNA]</scope>
    <source>
        <strain evidence="8 9">JCM 13574</strain>
    </source>
</reference>
<comment type="function">
    <text evidence="6">Toxic component of a toxin-antitoxin (TA) system. An RNase.</text>
</comment>
<evidence type="ECO:0000259" key="7">
    <source>
        <dbReference type="Pfam" id="PF01850"/>
    </source>
</evidence>
<dbReference type="InterPro" id="IPR051619">
    <property type="entry name" value="TypeII_TA_RNase_PINc/VapC"/>
</dbReference>
<evidence type="ECO:0000256" key="4">
    <source>
        <dbReference type="ARBA" id="ARBA00022801"/>
    </source>
</evidence>
<dbReference type="AlphaFoldDB" id="A0A7I7XG65"/>
<dbReference type="GO" id="GO:0004540">
    <property type="term" value="F:RNA nuclease activity"/>
    <property type="evidence" value="ECO:0007669"/>
    <property type="project" value="InterPro"/>
</dbReference>
<dbReference type="KEGG" id="mmag:MMAD_24710"/>
<dbReference type="Gene3D" id="3.40.50.1010">
    <property type="entry name" value="5'-nuclease"/>
    <property type="match status" value="1"/>
</dbReference>
<dbReference type="InterPro" id="IPR029060">
    <property type="entry name" value="PIN-like_dom_sf"/>
</dbReference>
<dbReference type="GO" id="GO:0000287">
    <property type="term" value="F:magnesium ion binding"/>
    <property type="evidence" value="ECO:0007669"/>
    <property type="project" value="UniProtKB-UniRule"/>
</dbReference>
<evidence type="ECO:0000256" key="2">
    <source>
        <dbReference type="ARBA" id="ARBA00022722"/>
    </source>
</evidence>
<feature type="domain" description="PIN" evidence="7">
    <location>
        <begin position="2"/>
        <end position="117"/>
    </location>
</feature>
<accession>A0A7I7XG65</accession>
<dbReference type="PANTHER" id="PTHR35901">
    <property type="entry name" value="RIBONUCLEASE VAPC3"/>
    <property type="match status" value="1"/>
</dbReference>
<dbReference type="InterPro" id="IPR022907">
    <property type="entry name" value="VapC_family"/>
</dbReference>
<dbReference type="CDD" id="cd09873">
    <property type="entry name" value="PIN_Pae0151-like"/>
    <property type="match status" value="1"/>
</dbReference>
<dbReference type="Proteomes" id="UP000466517">
    <property type="component" value="Chromosome"/>
</dbReference>
<evidence type="ECO:0000256" key="3">
    <source>
        <dbReference type="ARBA" id="ARBA00022723"/>
    </source>
</evidence>
<evidence type="ECO:0000313" key="8">
    <source>
        <dbReference type="EMBL" id="BBZ28176.1"/>
    </source>
</evidence>
<feature type="binding site" evidence="6">
    <location>
        <position position="91"/>
    </location>
    <ligand>
        <name>Mg(2+)</name>
        <dbReference type="ChEBI" id="CHEBI:18420"/>
    </ligand>
</feature>
<protein>
    <recommendedName>
        <fullName evidence="6">Ribonuclease VapC</fullName>
        <shortName evidence="6">RNase VapC</shortName>
        <ecNumber evidence="6">3.1.-.-</ecNumber>
    </recommendedName>
    <alternativeName>
        <fullName evidence="6">Toxin VapC</fullName>
    </alternativeName>
</protein>
<keyword evidence="6" id="KW-0800">Toxin</keyword>
<dbReference type="EC" id="3.1.-.-" evidence="6"/>
<evidence type="ECO:0000256" key="6">
    <source>
        <dbReference type="HAMAP-Rule" id="MF_00265"/>
    </source>
</evidence>
<keyword evidence="5 6" id="KW-0460">Magnesium</keyword>
<keyword evidence="4 6" id="KW-0378">Hydrolase</keyword>
<name>A0A7I7XG65_9MYCO</name>
<keyword evidence="1 6" id="KW-1277">Toxin-antitoxin system</keyword>
<comment type="similarity">
    <text evidence="6">Belongs to the PINc/VapC protein family.</text>
</comment>
<proteinExistence type="inferred from homology"/>
<dbReference type="HAMAP" id="MF_00265">
    <property type="entry name" value="VapC_Nob1"/>
    <property type="match status" value="1"/>
</dbReference>
<evidence type="ECO:0000256" key="5">
    <source>
        <dbReference type="ARBA" id="ARBA00022842"/>
    </source>
</evidence>
<evidence type="ECO:0000256" key="1">
    <source>
        <dbReference type="ARBA" id="ARBA00022649"/>
    </source>
</evidence>
<keyword evidence="3 6" id="KW-0479">Metal-binding</keyword>
<feature type="binding site" evidence="6">
    <location>
        <position position="5"/>
    </location>
    <ligand>
        <name>Mg(2+)</name>
        <dbReference type="ChEBI" id="CHEBI:18420"/>
    </ligand>
</feature>
<dbReference type="Pfam" id="PF01850">
    <property type="entry name" value="PIN"/>
    <property type="match status" value="1"/>
</dbReference>
<gene>
    <name evidence="8" type="primary">vapC9</name>
    <name evidence="6" type="synonym">vapC</name>
    <name evidence="8" type="ORF">MMAD_24710</name>
</gene>
<dbReference type="InterPro" id="IPR002716">
    <property type="entry name" value="PIN_dom"/>
</dbReference>
<evidence type="ECO:0000313" key="9">
    <source>
        <dbReference type="Proteomes" id="UP000466517"/>
    </source>
</evidence>
<dbReference type="EMBL" id="AP022610">
    <property type="protein sequence ID" value="BBZ28176.1"/>
    <property type="molecule type" value="Genomic_DNA"/>
</dbReference>
<dbReference type="GO" id="GO:0090729">
    <property type="term" value="F:toxin activity"/>
    <property type="evidence" value="ECO:0007669"/>
    <property type="project" value="UniProtKB-KW"/>
</dbReference>
<keyword evidence="2 6" id="KW-0540">Nuclease</keyword>
<organism evidence="8 9">
    <name type="scientific">Mycolicibacterium madagascariense</name>
    <dbReference type="NCBI Taxonomy" id="212765"/>
    <lineage>
        <taxon>Bacteria</taxon>
        <taxon>Bacillati</taxon>
        <taxon>Actinomycetota</taxon>
        <taxon>Actinomycetes</taxon>
        <taxon>Mycobacteriales</taxon>
        <taxon>Mycobacteriaceae</taxon>
        <taxon>Mycolicibacterium</taxon>
    </lineage>
</organism>
<dbReference type="RefSeq" id="WP_163737161.1">
    <property type="nucleotide sequence ID" value="NZ_AP022610.1"/>
</dbReference>
<sequence length="127" mass="13693">MIVVDASTAISALLNDGPARRTLAAESLHAPHLIDCEVAHALRRQVQAGRITAADGHRALLTWQRLGVMRYPVHGLLGRIWDLRDSLTAYDASYVAVAESLDCTLVTADRRLSRAAGLRCPVSVVPG</sequence>
<dbReference type="GO" id="GO:0016787">
    <property type="term" value="F:hydrolase activity"/>
    <property type="evidence" value="ECO:0007669"/>
    <property type="project" value="UniProtKB-KW"/>
</dbReference>
<dbReference type="PANTHER" id="PTHR35901:SF1">
    <property type="entry name" value="EXONUCLEASE VAPC9"/>
    <property type="match status" value="1"/>
</dbReference>
<dbReference type="SUPFAM" id="SSF88723">
    <property type="entry name" value="PIN domain-like"/>
    <property type="match status" value="1"/>
</dbReference>